<evidence type="ECO:0000313" key="2">
    <source>
        <dbReference type="EMBL" id="MPC84491.1"/>
    </source>
</evidence>
<dbReference type="EMBL" id="VSRR010065554">
    <property type="protein sequence ID" value="MPC84491.1"/>
    <property type="molecule type" value="Genomic_DNA"/>
</dbReference>
<gene>
    <name evidence="2" type="ORF">E2C01_079230</name>
</gene>
<keyword evidence="3" id="KW-1185">Reference proteome</keyword>
<feature type="region of interest" description="Disordered" evidence="1">
    <location>
        <begin position="24"/>
        <end position="82"/>
    </location>
</feature>
<protein>
    <submittedName>
        <fullName evidence="2">Uncharacterized protein</fullName>
    </submittedName>
</protein>
<organism evidence="2 3">
    <name type="scientific">Portunus trituberculatus</name>
    <name type="common">Swimming crab</name>
    <name type="synonym">Neptunus trituberculatus</name>
    <dbReference type="NCBI Taxonomy" id="210409"/>
    <lineage>
        <taxon>Eukaryota</taxon>
        <taxon>Metazoa</taxon>
        <taxon>Ecdysozoa</taxon>
        <taxon>Arthropoda</taxon>
        <taxon>Crustacea</taxon>
        <taxon>Multicrustacea</taxon>
        <taxon>Malacostraca</taxon>
        <taxon>Eumalacostraca</taxon>
        <taxon>Eucarida</taxon>
        <taxon>Decapoda</taxon>
        <taxon>Pleocyemata</taxon>
        <taxon>Brachyura</taxon>
        <taxon>Eubrachyura</taxon>
        <taxon>Portunoidea</taxon>
        <taxon>Portunidae</taxon>
        <taxon>Portuninae</taxon>
        <taxon>Portunus</taxon>
    </lineage>
</organism>
<name>A0A5B7IGF1_PORTR</name>
<dbReference type="Proteomes" id="UP000324222">
    <property type="component" value="Unassembled WGS sequence"/>
</dbReference>
<evidence type="ECO:0000256" key="1">
    <source>
        <dbReference type="SAM" id="MobiDB-lite"/>
    </source>
</evidence>
<comment type="caution">
    <text evidence="2">The sequence shown here is derived from an EMBL/GenBank/DDBJ whole genome shotgun (WGS) entry which is preliminary data.</text>
</comment>
<evidence type="ECO:0000313" key="3">
    <source>
        <dbReference type="Proteomes" id="UP000324222"/>
    </source>
</evidence>
<dbReference type="AlphaFoldDB" id="A0A5B7IGF1"/>
<accession>A0A5B7IGF1</accession>
<proteinExistence type="predicted"/>
<sequence>MMEAVDNIITSLSIRTSLSYAVMERDRRGESGRSPSQPLHRHTYLGPPNPAHQSLINTHHHHHHLCDMTPASHNTRKYHRNE</sequence>
<reference evidence="2 3" key="1">
    <citation type="submission" date="2019-05" db="EMBL/GenBank/DDBJ databases">
        <title>Another draft genome of Portunus trituberculatus and its Hox gene families provides insights of decapod evolution.</title>
        <authorList>
            <person name="Jeong J.-H."/>
            <person name="Song I."/>
            <person name="Kim S."/>
            <person name="Choi T."/>
            <person name="Kim D."/>
            <person name="Ryu S."/>
            <person name="Kim W."/>
        </authorList>
    </citation>
    <scope>NUCLEOTIDE SEQUENCE [LARGE SCALE GENOMIC DNA]</scope>
    <source>
        <tissue evidence="2">Muscle</tissue>
    </source>
</reference>